<dbReference type="RefSeq" id="WP_188860316.1">
    <property type="nucleotide sequence ID" value="NZ_BMLT01000004.1"/>
</dbReference>
<evidence type="ECO:0000256" key="1">
    <source>
        <dbReference type="SAM" id="Phobius"/>
    </source>
</evidence>
<keyword evidence="1" id="KW-0812">Transmembrane</keyword>
<evidence type="ECO:0000313" key="2">
    <source>
        <dbReference type="EMBL" id="GGO80900.1"/>
    </source>
</evidence>
<dbReference type="EMBL" id="BMLT01000004">
    <property type="protein sequence ID" value="GGO80900.1"/>
    <property type="molecule type" value="Genomic_DNA"/>
</dbReference>
<reference evidence="2 3" key="1">
    <citation type="journal article" date="2014" name="Int. J. Syst. Evol. Microbiol.">
        <title>Complete genome sequence of Corynebacterium casei LMG S-19264T (=DSM 44701T), isolated from a smear-ripened cheese.</title>
        <authorList>
            <consortium name="US DOE Joint Genome Institute (JGI-PGF)"/>
            <person name="Walter F."/>
            <person name="Albersmeier A."/>
            <person name="Kalinowski J."/>
            <person name="Ruckert C."/>
        </authorList>
    </citation>
    <scope>NUCLEOTIDE SEQUENCE [LARGE SCALE GENOMIC DNA]</scope>
    <source>
        <strain evidence="2 3">CGMCC 1.7286</strain>
    </source>
</reference>
<protein>
    <submittedName>
        <fullName evidence="2">Uncharacterized protein</fullName>
    </submittedName>
</protein>
<accession>A0A917ZCK8</accession>
<dbReference type="AlphaFoldDB" id="A0A917ZCK8"/>
<dbReference type="Proteomes" id="UP000599578">
    <property type="component" value="Unassembled WGS sequence"/>
</dbReference>
<gene>
    <name evidence="2" type="ORF">GCM10011348_18660</name>
</gene>
<proteinExistence type="predicted"/>
<keyword evidence="3" id="KW-1185">Reference proteome</keyword>
<keyword evidence="1" id="KW-1133">Transmembrane helix</keyword>
<feature type="transmembrane region" description="Helical" evidence="1">
    <location>
        <begin position="20"/>
        <end position="37"/>
    </location>
</feature>
<evidence type="ECO:0000313" key="3">
    <source>
        <dbReference type="Proteomes" id="UP000599578"/>
    </source>
</evidence>
<comment type="caution">
    <text evidence="2">The sequence shown here is derived from an EMBL/GenBank/DDBJ whole genome shotgun (WGS) entry which is preliminary data.</text>
</comment>
<keyword evidence="1" id="KW-0472">Membrane</keyword>
<name>A0A917ZCK8_9GAMM</name>
<organism evidence="2 3">
    <name type="scientific">Marinobacterium nitratireducens</name>
    <dbReference type="NCBI Taxonomy" id="518897"/>
    <lineage>
        <taxon>Bacteria</taxon>
        <taxon>Pseudomonadati</taxon>
        <taxon>Pseudomonadota</taxon>
        <taxon>Gammaproteobacteria</taxon>
        <taxon>Oceanospirillales</taxon>
        <taxon>Oceanospirillaceae</taxon>
        <taxon>Marinobacterium</taxon>
    </lineage>
</organism>
<sequence>MEKHEMKSDPYKTMDLSIKGLTLVGALIAAIWAYHTYTDTKEKEFYTTFWNTKLQMFLETSAAASTMATTESIEDFYKARTRYQELFFGRLSLVEGDSVKKAMIEFSSLIPGEAISQDMLPLEFLQQPAYRLTITMKEELGSAWRAPFEEI</sequence>